<dbReference type="SUPFAM" id="SSF48484">
    <property type="entry name" value="Lipoxigenase"/>
    <property type="match status" value="1"/>
</dbReference>
<dbReference type="InterPro" id="IPR000907">
    <property type="entry name" value="LipOase"/>
</dbReference>
<evidence type="ECO:0000256" key="2">
    <source>
        <dbReference type="ARBA" id="ARBA00022964"/>
    </source>
</evidence>
<dbReference type="AlphaFoldDB" id="A0ABD3GA35"/>
<feature type="domain" description="Lipoxygenase" evidence="4">
    <location>
        <begin position="1"/>
        <end position="161"/>
    </location>
</feature>
<dbReference type="GO" id="GO:0046872">
    <property type="term" value="F:metal ion binding"/>
    <property type="evidence" value="ECO:0007669"/>
    <property type="project" value="UniProtKB-KW"/>
</dbReference>
<evidence type="ECO:0000256" key="3">
    <source>
        <dbReference type="ARBA" id="ARBA00023002"/>
    </source>
</evidence>
<sequence>MSAVAFGATWQFDLQALPQDLIARGMAEPADDTHPGGVKLVVEDYPFAKDGLELWDGIKSWIAKYVSIVYNDSDKAVQADTELQSWWKELVNVGFEDVKSAPWWPKLDSCKSLVDILTTISWIAGPHHAAVNFGQYAYAGFMPNKPSMTRKFIPEKGSPEYGQIDERVKSAFAEFTKDMKDLERRINERNADPGLKNRQGPSRIPYKLLFPTSSSGLTGQGVPYSTSI</sequence>
<dbReference type="GO" id="GO:0051213">
    <property type="term" value="F:dioxygenase activity"/>
    <property type="evidence" value="ECO:0007669"/>
    <property type="project" value="UniProtKB-KW"/>
</dbReference>
<feature type="domain" description="Lipoxygenase" evidence="4">
    <location>
        <begin position="165"/>
        <end position="228"/>
    </location>
</feature>
<dbReference type="EMBL" id="JBJQOH010000008">
    <property type="protein sequence ID" value="KAL3676005.1"/>
    <property type="molecule type" value="Genomic_DNA"/>
</dbReference>
<keyword evidence="2" id="KW-0223">Dioxygenase</keyword>
<reference evidence="5 6" key="1">
    <citation type="submission" date="2024-09" db="EMBL/GenBank/DDBJ databases">
        <title>Chromosome-scale assembly of Riccia sorocarpa.</title>
        <authorList>
            <person name="Paukszto L."/>
        </authorList>
    </citation>
    <scope>NUCLEOTIDE SEQUENCE [LARGE SCALE GENOMIC DNA]</scope>
    <source>
        <strain evidence="5">LP-2024</strain>
        <tissue evidence="5">Aerial parts of the thallus</tissue>
    </source>
</reference>
<evidence type="ECO:0000256" key="1">
    <source>
        <dbReference type="ARBA" id="ARBA00022723"/>
    </source>
</evidence>
<keyword evidence="3" id="KW-0560">Oxidoreductase</keyword>
<accession>A0ABD3GA35</accession>
<proteinExistence type="predicted"/>
<dbReference type="Proteomes" id="UP001633002">
    <property type="component" value="Unassembled WGS sequence"/>
</dbReference>
<dbReference type="Pfam" id="PF00305">
    <property type="entry name" value="Lipoxygenase"/>
    <property type="match status" value="1"/>
</dbReference>
<dbReference type="PANTHER" id="PTHR11771">
    <property type="entry name" value="LIPOXYGENASE"/>
    <property type="match status" value="1"/>
</dbReference>
<dbReference type="PROSITE" id="PS51393">
    <property type="entry name" value="LIPOXYGENASE_3"/>
    <property type="match status" value="2"/>
</dbReference>
<gene>
    <name evidence="5" type="ORF">R1sor_025953</name>
</gene>
<keyword evidence="6" id="KW-1185">Reference proteome</keyword>
<protein>
    <recommendedName>
        <fullName evidence="4">Lipoxygenase domain-containing protein</fullName>
    </recommendedName>
</protein>
<keyword evidence="1" id="KW-0479">Metal-binding</keyword>
<dbReference type="Gene3D" id="1.20.245.10">
    <property type="entry name" value="Lipoxygenase-1, Domain 5"/>
    <property type="match status" value="2"/>
</dbReference>
<name>A0ABD3GA35_9MARC</name>
<comment type="caution">
    <text evidence="5">The sequence shown here is derived from an EMBL/GenBank/DDBJ whole genome shotgun (WGS) entry which is preliminary data.</text>
</comment>
<evidence type="ECO:0000313" key="5">
    <source>
        <dbReference type="EMBL" id="KAL3676005.1"/>
    </source>
</evidence>
<evidence type="ECO:0000313" key="6">
    <source>
        <dbReference type="Proteomes" id="UP001633002"/>
    </source>
</evidence>
<evidence type="ECO:0000259" key="4">
    <source>
        <dbReference type="PROSITE" id="PS51393"/>
    </source>
</evidence>
<dbReference type="InterPro" id="IPR036226">
    <property type="entry name" value="LipOase_C_sf"/>
</dbReference>
<organism evidence="5 6">
    <name type="scientific">Riccia sorocarpa</name>
    <dbReference type="NCBI Taxonomy" id="122646"/>
    <lineage>
        <taxon>Eukaryota</taxon>
        <taxon>Viridiplantae</taxon>
        <taxon>Streptophyta</taxon>
        <taxon>Embryophyta</taxon>
        <taxon>Marchantiophyta</taxon>
        <taxon>Marchantiopsida</taxon>
        <taxon>Marchantiidae</taxon>
        <taxon>Marchantiales</taxon>
        <taxon>Ricciaceae</taxon>
        <taxon>Riccia</taxon>
    </lineage>
</organism>
<dbReference type="InterPro" id="IPR013819">
    <property type="entry name" value="LipOase_C"/>
</dbReference>